<dbReference type="HOGENOM" id="CLU_029016_5_1_9"/>
<reference evidence="6 7" key="1">
    <citation type="submission" date="2011-11" db="EMBL/GenBank/DDBJ databases">
        <title>The Noncontiguous Finished genome of Desulfosporosinus youngiae DSM 17734.</title>
        <authorList>
            <consortium name="US DOE Joint Genome Institute (JGI-PGF)"/>
            <person name="Lucas S."/>
            <person name="Han J."/>
            <person name="Lapidus A."/>
            <person name="Cheng J.-F."/>
            <person name="Goodwin L."/>
            <person name="Pitluck S."/>
            <person name="Peters L."/>
            <person name="Ovchinnikova G."/>
            <person name="Lu M."/>
            <person name="Land M.L."/>
            <person name="Hauser L."/>
            <person name="Pester M."/>
            <person name="Spring S."/>
            <person name="Ollivier B."/>
            <person name="Rattei T."/>
            <person name="Klenk H.-P."/>
            <person name="Wagner M."/>
            <person name="Loy A."/>
            <person name="Woyke T.J."/>
        </authorList>
    </citation>
    <scope>NUCLEOTIDE SEQUENCE [LARGE SCALE GENOMIC DNA]</scope>
    <source>
        <strain evidence="6 7">DSM 17734</strain>
    </source>
</reference>
<dbReference type="InterPro" id="IPR013815">
    <property type="entry name" value="ATP_grasp_subdomain_1"/>
</dbReference>
<dbReference type="STRING" id="768710.DesyoDRAFT_4926"/>
<evidence type="ECO:0000313" key="6">
    <source>
        <dbReference type="EMBL" id="EHQ91866.1"/>
    </source>
</evidence>
<dbReference type="Gene3D" id="3.30.470.20">
    <property type="entry name" value="ATP-grasp fold, B domain"/>
    <property type="match status" value="1"/>
</dbReference>
<dbReference type="GO" id="GO:0005524">
    <property type="term" value="F:ATP binding"/>
    <property type="evidence" value="ECO:0007669"/>
    <property type="project" value="UniProtKB-UniRule"/>
</dbReference>
<dbReference type="SUPFAM" id="SSF52440">
    <property type="entry name" value="PreATP-grasp domain"/>
    <property type="match status" value="1"/>
</dbReference>
<dbReference type="Pfam" id="PF13535">
    <property type="entry name" value="ATP-grasp_4"/>
    <property type="match status" value="1"/>
</dbReference>
<evidence type="ECO:0000256" key="2">
    <source>
        <dbReference type="ARBA" id="ARBA00022741"/>
    </source>
</evidence>
<keyword evidence="3 4" id="KW-0067">ATP-binding</keyword>
<dbReference type="RefSeq" id="WP_007786999.1">
    <property type="nucleotide sequence ID" value="NZ_CM001441.1"/>
</dbReference>
<dbReference type="GO" id="GO:0046872">
    <property type="term" value="F:metal ion binding"/>
    <property type="evidence" value="ECO:0007669"/>
    <property type="project" value="InterPro"/>
</dbReference>
<evidence type="ECO:0000259" key="5">
    <source>
        <dbReference type="PROSITE" id="PS50975"/>
    </source>
</evidence>
<dbReference type="EMBL" id="CM001441">
    <property type="protein sequence ID" value="EHQ91866.1"/>
    <property type="molecule type" value="Genomic_DNA"/>
</dbReference>
<feature type="domain" description="ATP-grasp" evidence="5">
    <location>
        <begin position="107"/>
        <end position="304"/>
    </location>
</feature>
<keyword evidence="2 4" id="KW-0547">Nucleotide-binding</keyword>
<dbReference type="PANTHER" id="PTHR43585">
    <property type="entry name" value="FUMIPYRROLE BIOSYNTHESIS PROTEIN C"/>
    <property type="match status" value="1"/>
</dbReference>
<evidence type="ECO:0000313" key="7">
    <source>
        <dbReference type="Proteomes" id="UP000005104"/>
    </source>
</evidence>
<name>H5XZG0_9FIRM</name>
<keyword evidence="7" id="KW-1185">Reference proteome</keyword>
<dbReference type="Gene3D" id="3.30.1490.20">
    <property type="entry name" value="ATP-grasp fold, A domain"/>
    <property type="match status" value="1"/>
</dbReference>
<proteinExistence type="predicted"/>
<organism evidence="6 7">
    <name type="scientific">Desulfosporosinus youngiae DSM 17734</name>
    <dbReference type="NCBI Taxonomy" id="768710"/>
    <lineage>
        <taxon>Bacteria</taxon>
        <taxon>Bacillati</taxon>
        <taxon>Bacillota</taxon>
        <taxon>Clostridia</taxon>
        <taxon>Eubacteriales</taxon>
        <taxon>Desulfitobacteriaceae</taxon>
        <taxon>Desulfosporosinus</taxon>
    </lineage>
</organism>
<protein>
    <submittedName>
        <fullName evidence="6">Biotin carboxylase</fullName>
    </submittedName>
</protein>
<dbReference type="SUPFAM" id="SSF56059">
    <property type="entry name" value="Glutathione synthetase ATP-binding domain-like"/>
    <property type="match status" value="1"/>
</dbReference>
<dbReference type="InterPro" id="IPR011761">
    <property type="entry name" value="ATP-grasp"/>
</dbReference>
<dbReference type="OrthoDB" id="9813261at2"/>
<dbReference type="AlphaFoldDB" id="H5XZG0"/>
<evidence type="ECO:0000256" key="1">
    <source>
        <dbReference type="ARBA" id="ARBA00022598"/>
    </source>
</evidence>
<dbReference type="GO" id="GO:0016874">
    <property type="term" value="F:ligase activity"/>
    <property type="evidence" value="ECO:0007669"/>
    <property type="project" value="UniProtKB-KW"/>
</dbReference>
<evidence type="ECO:0000256" key="4">
    <source>
        <dbReference type="PROSITE-ProRule" id="PRU00409"/>
    </source>
</evidence>
<dbReference type="Gene3D" id="3.40.50.20">
    <property type="match status" value="1"/>
</dbReference>
<dbReference type="eggNOG" id="COG0027">
    <property type="taxonomic scope" value="Bacteria"/>
</dbReference>
<dbReference type="Proteomes" id="UP000005104">
    <property type="component" value="Chromosome"/>
</dbReference>
<keyword evidence="1" id="KW-0436">Ligase</keyword>
<dbReference type="InterPro" id="IPR016185">
    <property type="entry name" value="PreATP-grasp_dom_sf"/>
</dbReference>
<evidence type="ECO:0000256" key="3">
    <source>
        <dbReference type="ARBA" id="ARBA00022840"/>
    </source>
</evidence>
<dbReference type="PANTHER" id="PTHR43585:SF2">
    <property type="entry name" value="ATP-GRASP ENZYME FSQD"/>
    <property type="match status" value="1"/>
</dbReference>
<accession>H5XZG0</accession>
<dbReference type="PROSITE" id="PS50975">
    <property type="entry name" value="ATP_GRASP"/>
    <property type="match status" value="1"/>
</dbReference>
<sequence>MKKVLMLGGSRYVIPVIKAAHELGYYVITCDYLPDNIGHQYADEYHYVSIIDKEAVLELARNLRVNGVMSFATDPGVVVAAYVAEQLGLPTSPYNSVSILQDKFLFRSFLRDNGFNVPFFKEYTDVDEACVDSELFTGPVIVKPVDSAGSKGVTKVEDRVDLRESIMNALKYSHSGRFIIEQFIKQSGYSSDSDCFSVEGELVFTSFNSQRFDADASNPYTPAAYSWPSSMPMEHQGELTCELQRLTKLLNMGTTIYNIETRVGEDGKVYIMEVSPRGGGNRLAEMIRFSTGIDLIKNAVRAAVGEPISGIAPAVYKGCCAEYILHSNKEGVFEIVEIEPEFRKKFVVECDVWVKKGEKVKAFTGANETIGTLVLKFDTQEQTEEMLSNPDSWLKVIVH</sequence>
<dbReference type="InterPro" id="IPR052032">
    <property type="entry name" value="ATP-dep_AA_Ligase"/>
</dbReference>
<gene>
    <name evidence="6" type="ORF">DesyoDRAFT_4926</name>
</gene>